<name>A0AAF0A1I0_STRDY</name>
<accession>A0AAF0A1I0</accession>
<proteinExistence type="predicted"/>
<dbReference type="Proteomes" id="UP001164948">
    <property type="component" value="Chromosome"/>
</dbReference>
<dbReference type="AlphaFoldDB" id="A0AAF0A1I0"/>
<sequence length="53" mass="6012">MENEEELVVLPYVETVEEPESCTTDMVELLTLVVDDLCVQVGKLKEELKNVTD</sequence>
<dbReference type="RefSeq" id="WP_172595977.1">
    <property type="nucleotide sequence ID" value="NZ_AP018726.1"/>
</dbReference>
<dbReference type="EMBL" id="CP095081">
    <property type="protein sequence ID" value="WAI93801.1"/>
    <property type="molecule type" value="Genomic_DNA"/>
</dbReference>
<organism evidence="1 2">
    <name type="scientific">Streptococcus dysgalactiae</name>
    <dbReference type="NCBI Taxonomy" id="1334"/>
    <lineage>
        <taxon>Bacteria</taxon>
        <taxon>Bacillati</taxon>
        <taxon>Bacillota</taxon>
        <taxon>Bacilli</taxon>
        <taxon>Lactobacillales</taxon>
        <taxon>Streptococcaceae</taxon>
        <taxon>Streptococcus</taxon>
    </lineage>
</organism>
<gene>
    <name evidence="1" type="ORF">MP619_04170</name>
</gene>
<reference evidence="1" key="1">
    <citation type="submission" date="2022-03" db="EMBL/GenBank/DDBJ databases">
        <title>Characterization and genomic analysis of a Streptococcus dysgalactiae associated with cultured channel catfish mortalities in China.</title>
        <authorList>
            <person name="Wang J."/>
            <person name="Geng Y."/>
        </authorList>
    </citation>
    <scope>NUCLEOTIDE SEQUENCE</scope>
    <source>
        <strain evidence="1">WJ001</strain>
    </source>
</reference>
<protein>
    <submittedName>
        <fullName evidence="1">Uncharacterized protein</fullName>
    </submittedName>
</protein>
<evidence type="ECO:0000313" key="2">
    <source>
        <dbReference type="Proteomes" id="UP001164948"/>
    </source>
</evidence>
<evidence type="ECO:0000313" key="1">
    <source>
        <dbReference type="EMBL" id="WAI93801.1"/>
    </source>
</evidence>